<feature type="region of interest" description="Disordered" evidence="1">
    <location>
        <begin position="268"/>
        <end position="295"/>
    </location>
</feature>
<gene>
    <name evidence="2" type="ORF">SAMN02745223_02753</name>
</gene>
<dbReference type="OrthoDB" id="9800597at2"/>
<evidence type="ECO:0000313" key="2">
    <source>
        <dbReference type="EMBL" id="SHF48337.1"/>
    </source>
</evidence>
<dbReference type="Pfam" id="PF01257">
    <property type="entry name" value="2Fe-2S_thioredx"/>
    <property type="match status" value="1"/>
</dbReference>
<dbReference type="Gene3D" id="3.40.30.10">
    <property type="entry name" value="Glutaredoxin"/>
    <property type="match status" value="1"/>
</dbReference>
<accession>A0A1M5C149</accession>
<protein>
    <submittedName>
        <fullName evidence="2">(2Fe-2S) ferredoxin</fullName>
    </submittedName>
</protein>
<organism evidence="2 3">
    <name type="scientific">Devosia limi DSM 17137</name>
    <dbReference type="NCBI Taxonomy" id="1121477"/>
    <lineage>
        <taxon>Bacteria</taxon>
        <taxon>Pseudomonadati</taxon>
        <taxon>Pseudomonadota</taxon>
        <taxon>Alphaproteobacteria</taxon>
        <taxon>Hyphomicrobiales</taxon>
        <taxon>Devosiaceae</taxon>
        <taxon>Devosia</taxon>
    </lineage>
</organism>
<reference evidence="2 3" key="1">
    <citation type="submission" date="2016-11" db="EMBL/GenBank/DDBJ databases">
        <authorList>
            <person name="Jaros S."/>
            <person name="Januszkiewicz K."/>
            <person name="Wedrychowicz H."/>
        </authorList>
    </citation>
    <scope>NUCLEOTIDE SEQUENCE [LARGE SCALE GENOMIC DNA]</scope>
    <source>
        <strain evidence="2 3">DSM 17137</strain>
    </source>
</reference>
<dbReference type="CDD" id="cd02980">
    <property type="entry name" value="TRX_Fd_family"/>
    <property type="match status" value="1"/>
</dbReference>
<dbReference type="AlphaFoldDB" id="A0A1M5C149"/>
<dbReference type="EMBL" id="FQVC01000008">
    <property type="protein sequence ID" value="SHF48337.1"/>
    <property type="molecule type" value="Genomic_DNA"/>
</dbReference>
<sequence>MKTCTLGVALDFTRLLHWEDGGSVPDAILFLISQQYLSARRQRMLSDGLAAAVSLPSRLIRLEGVGAHLGETLDAMRDDGFTDILVQPLGLPFSESLTAWVPGVLAHWLSVQALDKGLVLRFASDPSGDSDVVASLAAQTMANALLAEPVDPARASLGKPGWQDPPAFDHHILVCTGPRCHFRGARSLRTALAEELARQNLASRCLVAQTGCLYPCNQGPMLALYPAGEWYQLIEEEHVARFVTEVIGQGASLPEFIIHRVQRPEGVAQRPEGVVQRPEARAPHLEANSTFQSGD</sequence>
<evidence type="ECO:0000256" key="1">
    <source>
        <dbReference type="SAM" id="MobiDB-lite"/>
    </source>
</evidence>
<dbReference type="Proteomes" id="UP000184533">
    <property type="component" value="Unassembled WGS sequence"/>
</dbReference>
<dbReference type="SUPFAM" id="SSF52833">
    <property type="entry name" value="Thioredoxin-like"/>
    <property type="match status" value="1"/>
</dbReference>
<dbReference type="RefSeq" id="WP_052950642.1">
    <property type="nucleotide sequence ID" value="NZ_FQVC01000008.1"/>
</dbReference>
<evidence type="ECO:0000313" key="3">
    <source>
        <dbReference type="Proteomes" id="UP000184533"/>
    </source>
</evidence>
<dbReference type="InterPro" id="IPR036249">
    <property type="entry name" value="Thioredoxin-like_sf"/>
</dbReference>
<proteinExistence type="predicted"/>
<name>A0A1M5C149_9HYPH</name>